<keyword evidence="2" id="KW-1185">Reference proteome</keyword>
<dbReference type="PANTHER" id="PTHR33879:SF21">
    <property type="entry name" value="SHOCK 22 KDA PROTEIN, PUTATIVE-RELATED"/>
    <property type="match status" value="1"/>
</dbReference>
<dbReference type="EMBL" id="JAWXYG010000002">
    <property type="protein sequence ID" value="KAK4281182.1"/>
    <property type="molecule type" value="Genomic_DNA"/>
</dbReference>
<organism evidence="1 2">
    <name type="scientific">Acacia crassicarpa</name>
    <name type="common">northern wattle</name>
    <dbReference type="NCBI Taxonomy" id="499986"/>
    <lineage>
        <taxon>Eukaryota</taxon>
        <taxon>Viridiplantae</taxon>
        <taxon>Streptophyta</taxon>
        <taxon>Embryophyta</taxon>
        <taxon>Tracheophyta</taxon>
        <taxon>Spermatophyta</taxon>
        <taxon>Magnoliopsida</taxon>
        <taxon>eudicotyledons</taxon>
        <taxon>Gunneridae</taxon>
        <taxon>Pentapetalae</taxon>
        <taxon>rosids</taxon>
        <taxon>fabids</taxon>
        <taxon>Fabales</taxon>
        <taxon>Fabaceae</taxon>
        <taxon>Caesalpinioideae</taxon>
        <taxon>mimosoid clade</taxon>
        <taxon>Acacieae</taxon>
        <taxon>Acacia</taxon>
    </lineage>
</organism>
<dbReference type="Proteomes" id="UP001293593">
    <property type="component" value="Unassembled WGS sequence"/>
</dbReference>
<gene>
    <name evidence="1" type="ORF">QN277_012705</name>
</gene>
<protein>
    <recommendedName>
        <fullName evidence="3">SHSP domain-containing protein</fullName>
    </recommendedName>
</protein>
<comment type="caution">
    <text evidence="1">The sequence shown here is derived from an EMBL/GenBank/DDBJ whole genome shotgun (WGS) entry which is preliminary data.</text>
</comment>
<dbReference type="AlphaFoldDB" id="A0AAE1N1Q6"/>
<dbReference type="PANTHER" id="PTHR33879">
    <property type="entry name" value="17.6 KDA CLASS II HEAT SHOCK PROTEIN-RELATED"/>
    <property type="match status" value="1"/>
</dbReference>
<proteinExistence type="predicted"/>
<reference evidence="1" key="1">
    <citation type="submission" date="2023-10" db="EMBL/GenBank/DDBJ databases">
        <title>Chromosome-level genome of the transformable northern wattle, Acacia crassicarpa.</title>
        <authorList>
            <person name="Massaro I."/>
            <person name="Sinha N.R."/>
            <person name="Poethig S."/>
            <person name="Leichty A.R."/>
        </authorList>
    </citation>
    <scope>NUCLEOTIDE SEQUENCE</scope>
    <source>
        <strain evidence="1">Acra3RX</strain>
        <tissue evidence="1">Leaf</tissue>
    </source>
</reference>
<accession>A0AAE1N1Q6</accession>
<evidence type="ECO:0000313" key="1">
    <source>
        <dbReference type="EMBL" id="KAK4281182.1"/>
    </source>
</evidence>
<evidence type="ECO:0008006" key="3">
    <source>
        <dbReference type="Google" id="ProtNLM"/>
    </source>
</evidence>
<sequence>MFGMKVLSSAKKRNMLRSQSSVVSSSASSHGRKLWRLPHHVFANVLELPLRSDAEVSVEETPTSFLFVAAANGIPNGVRAHAIEILPEMTKIVIKGTDGGELVAGQFFIGADLWRFRLPAWTWPAMATAYCSGGKLVVTVPKTTAGK</sequence>
<evidence type="ECO:0000313" key="2">
    <source>
        <dbReference type="Proteomes" id="UP001293593"/>
    </source>
</evidence>
<name>A0AAE1N1Q6_9FABA</name>